<proteinExistence type="predicted"/>
<protein>
    <submittedName>
        <fullName evidence="1">Uncharacterized protein</fullName>
    </submittedName>
</protein>
<dbReference type="InParanoid" id="A0A6L2QB61"/>
<sequence length="467" mass="53437">MESLAYGETLFNRSIEAACDYVSDFMKHLTTDTRYTRGPDGKYHHYQVPCGRLQVYVTCHMPRDVAGDVTLRIISRVSVCYTNLIKDGRFRSACEEIAPHVIKAVIHPSVKCLDFIRDNWHPTLLDYYKDVSGDIMYRALPLLRDRDIETLANKCKRIRCLSLGGKRINRSSILNLISRFECLEELNLSLLRPLSGDELKEILCWLVGIVPSQKLSAENTGDIPTCTGASSQANDEALVEEFRRKHPAGRSEQLKSFGCTDARFEHINLICKFCNLTSLFLCDVVPSCSLTPLKYLNQLKNFALVRYLFSNAEELLTALGSQLTCLKLVDVFGTKLTFLSQNCRSVKCLHLFFSQPVFLILPDNYRGVYSYLLPVPDFSFVRNFQVYITERLARRYILSRFVNVRKLSVVLTGDDTFLLDFLIHRTRLTRLEELYWGCDTLAVFSERGPNVYKFVTVAGATFQRIVK</sequence>
<keyword evidence="2" id="KW-1185">Reference proteome</keyword>
<dbReference type="SUPFAM" id="SSF52047">
    <property type="entry name" value="RNI-like"/>
    <property type="match status" value="1"/>
</dbReference>
<organism evidence="1 2">
    <name type="scientific">Coptotermes formosanus</name>
    <name type="common">Formosan subterranean termite</name>
    <dbReference type="NCBI Taxonomy" id="36987"/>
    <lineage>
        <taxon>Eukaryota</taxon>
        <taxon>Metazoa</taxon>
        <taxon>Ecdysozoa</taxon>
        <taxon>Arthropoda</taxon>
        <taxon>Hexapoda</taxon>
        <taxon>Insecta</taxon>
        <taxon>Pterygota</taxon>
        <taxon>Neoptera</taxon>
        <taxon>Polyneoptera</taxon>
        <taxon>Dictyoptera</taxon>
        <taxon>Blattodea</taxon>
        <taxon>Blattoidea</taxon>
        <taxon>Termitoidae</taxon>
        <taxon>Rhinotermitidae</taxon>
        <taxon>Coptotermes</taxon>
    </lineage>
</organism>
<dbReference type="AlphaFoldDB" id="A0A6L2QB61"/>
<evidence type="ECO:0000313" key="1">
    <source>
        <dbReference type="EMBL" id="GFG40268.1"/>
    </source>
</evidence>
<dbReference type="Proteomes" id="UP000502823">
    <property type="component" value="Unassembled WGS sequence"/>
</dbReference>
<comment type="caution">
    <text evidence="1">The sequence shown here is derived from an EMBL/GenBank/DDBJ whole genome shotgun (WGS) entry which is preliminary data.</text>
</comment>
<gene>
    <name evidence="1" type="ORF">Cfor_04649</name>
</gene>
<name>A0A6L2QB61_COPFO</name>
<dbReference type="EMBL" id="BLKM01001673">
    <property type="protein sequence ID" value="GFG40268.1"/>
    <property type="molecule type" value="Genomic_DNA"/>
</dbReference>
<reference evidence="2" key="1">
    <citation type="submission" date="2020-01" db="EMBL/GenBank/DDBJ databases">
        <title>Draft genome sequence of the Termite Coptotermes fromosanus.</title>
        <authorList>
            <person name="Itakura S."/>
            <person name="Yosikawa Y."/>
            <person name="Umezawa K."/>
        </authorList>
    </citation>
    <scope>NUCLEOTIDE SEQUENCE [LARGE SCALE GENOMIC DNA]</scope>
</reference>
<dbReference type="Gene3D" id="3.80.10.10">
    <property type="entry name" value="Ribonuclease Inhibitor"/>
    <property type="match status" value="1"/>
</dbReference>
<accession>A0A6L2QB61</accession>
<evidence type="ECO:0000313" key="2">
    <source>
        <dbReference type="Proteomes" id="UP000502823"/>
    </source>
</evidence>
<dbReference type="InterPro" id="IPR032675">
    <property type="entry name" value="LRR_dom_sf"/>
</dbReference>